<evidence type="ECO:0000256" key="7">
    <source>
        <dbReference type="ARBA" id="ARBA00022989"/>
    </source>
</evidence>
<keyword evidence="7" id="KW-1133">Transmembrane helix</keyword>
<sequence>MKHWYRFLLFLASLKIICGERLSDQIYLDLIGGRYSCFRLLNGTHEIGCGSAEQGNEGVIVYADSADQLINLITSLDFSDRIITAFDIFLLNERIIRVLKDDRVRGVLLLFNDSAVTGGFSEDAFCPNEQFDLSEECENRWNERGALLPEGFRFINWKKPIFIIENRTEIDIIRSFCYEAFNKRNLRGPILCSARMKHFMRAAGNAEICLQRQKLFYGFSDSSMSLCDPLGDKNLFATVPAFIKKFRPKVLMLSARMDSFSSFTEAAVGEVSVLTSLISLLAVAKTIANHSSEFEAVAQRNGRAVIFAFFHGESLGYIGSSATVNDIIKGEFPLDIRLTDIDSFIEVQQLDGSEPAFSALIDSKSYDNPENKLKVQILLDAARSSLKQSNSRNDGNRRDSKISVERKVQLPPSSYQSFLKEKRDIAGFVLRPFGQQYIYKLVKGIFQLW</sequence>
<keyword evidence="4" id="KW-0812">Transmembrane</keyword>
<dbReference type="STRING" id="387005.A0A183HC45"/>
<dbReference type="GO" id="GO:0016485">
    <property type="term" value="P:protein processing"/>
    <property type="evidence" value="ECO:0007669"/>
    <property type="project" value="InterPro"/>
</dbReference>
<feature type="signal peptide" evidence="10">
    <location>
        <begin position="1"/>
        <end position="19"/>
    </location>
</feature>
<evidence type="ECO:0000256" key="3">
    <source>
        <dbReference type="ARBA" id="ARBA00015303"/>
    </source>
</evidence>
<dbReference type="Proteomes" id="UP000267606">
    <property type="component" value="Unassembled WGS sequence"/>
</dbReference>
<dbReference type="Gene3D" id="3.40.630.10">
    <property type="entry name" value="Zn peptidases"/>
    <property type="match status" value="1"/>
</dbReference>
<evidence type="ECO:0000256" key="5">
    <source>
        <dbReference type="ARBA" id="ARBA00022729"/>
    </source>
</evidence>
<keyword evidence="8" id="KW-0472">Membrane</keyword>
<dbReference type="AlphaFoldDB" id="A0A183HC45"/>
<dbReference type="Pfam" id="PF05450">
    <property type="entry name" value="Nicastrin"/>
    <property type="match status" value="1"/>
</dbReference>
<keyword evidence="5 10" id="KW-0732">Signal</keyword>
<evidence type="ECO:0000256" key="10">
    <source>
        <dbReference type="SAM" id="SignalP"/>
    </source>
</evidence>
<dbReference type="GO" id="GO:0007220">
    <property type="term" value="P:Notch receptor processing"/>
    <property type="evidence" value="ECO:0007669"/>
    <property type="project" value="TreeGrafter"/>
</dbReference>
<evidence type="ECO:0000256" key="9">
    <source>
        <dbReference type="ARBA" id="ARBA00023180"/>
    </source>
</evidence>
<proteinExistence type="inferred from homology"/>
<evidence type="ECO:0000256" key="8">
    <source>
        <dbReference type="ARBA" id="ARBA00023136"/>
    </source>
</evidence>
<gene>
    <name evidence="12" type="ORF">OFLC_LOCUS5055</name>
</gene>
<feature type="domain" description="Nicastrin small lobe" evidence="11">
    <location>
        <begin position="36"/>
        <end position="202"/>
    </location>
</feature>
<dbReference type="Pfam" id="PF18266">
    <property type="entry name" value="Ncstrn_small"/>
    <property type="match status" value="1"/>
</dbReference>
<evidence type="ECO:0000256" key="2">
    <source>
        <dbReference type="ARBA" id="ARBA00007717"/>
    </source>
</evidence>
<dbReference type="GO" id="GO:0005886">
    <property type="term" value="C:plasma membrane"/>
    <property type="evidence" value="ECO:0007669"/>
    <property type="project" value="TreeGrafter"/>
</dbReference>
<dbReference type="PANTHER" id="PTHR21092:SF0">
    <property type="entry name" value="NICASTRIN"/>
    <property type="match status" value="1"/>
</dbReference>
<reference evidence="12 13" key="2">
    <citation type="submission" date="2018-11" db="EMBL/GenBank/DDBJ databases">
        <authorList>
            <consortium name="Pathogen Informatics"/>
        </authorList>
    </citation>
    <scope>NUCLEOTIDE SEQUENCE [LARGE SCALE GENOMIC DNA]</scope>
</reference>
<evidence type="ECO:0000256" key="1">
    <source>
        <dbReference type="ARBA" id="ARBA00004479"/>
    </source>
</evidence>
<dbReference type="InterPro" id="IPR008710">
    <property type="entry name" value="Nicastrin"/>
</dbReference>
<dbReference type="WBParaSite" id="OFLC_0000505601-mRNA-1">
    <property type="protein sequence ID" value="OFLC_0000505601-mRNA-1"/>
    <property type="gene ID" value="OFLC_0000505601"/>
</dbReference>
<evidence type="ECO:0000313" key="12">
    <source>
        <dbReference type="EMBL" id="VDO41913.1"/>
    </source>
</evidence>
<evidence type="ECO:0000259" key="11">
    <source>
        <dbReference type="Pfam" id="PF18266"/>
    </source>
</evidence>
<evidence type="ECO:0000256" key="4">
    <source>
        <dbReference type="ARBA" id="ARBA00022692"/>
    </source>
</evidence>
<accession>A0A183HC45</accession>
<name>A0A183HC45_9BILA</name>
<comment type="subcellular location">
    <subcellularLocation>
        <location evidence="1">Membrane</location>
        <topology evidence="1">Single-pass type I membrane protein</topology>
    </subcellularLocation>
</comment>
<dbReference type="PANTHER" id="PTHR21092">
    <property type="entry name" value="NICASTRIN"/>
    <property type="match status" value="1"/>
</dbReference>
<keyword evidence="9" id="KW-0325">Glycoprotein</keyword>
<protein>
    <recommendedName>
        <fullName evidence="3">Nicastrin</fullName>
    </recommendedName>
</protein>
<dbReference type="GO" id="GO:0007219">
    <property type="term" value="P:Notch signaling pathway"/>
    <property type="evidence" value="ECO:0007669"/>
    <property type="project" value="UniProtKB-KW"/>
</dbReference>
<keyword evidence="13" id="KW-1185">Reference proteome</keyword>
<dbReference type="EMBL" id="UZAJ01004153">
    <property type="protein sequence ID" value="VDO41913.1"/>
    <property type="molecule type" value="Genomic_DNA"/>
</dbReference>
<reference evidence="14" key="1">
    <citation type="submission" date="2016-06" db="UniProtKB">
        <authorList>
            <consortium name="WormBaseParasite"/>
        </authorList>
    </citation>
    <scope>IDENTIFICATION</scope>
</reference>
<dbReference type="SUPFAM" id="SSF53187">
    <property type="entry name" value="Zn-dependent exopeptidases"/>
    <property type="match status" value="1"/>
</dbReference>
<comment type="similarity">
    <text evidence="2">Belongs to the nicastrin family.</text>
</comment>
<dbReference type="InterPro" id="IPR041084">
    <property type="entry name" value="Ncstrn_small"/>
</dbReference>
<feature type="chain" id="PRO_5044552482" description="Nicastrin" evidence="10">
    <location>
        <begin position="20"/>
        <end position="449"/>
    </location>
</feature>
<evidence type="ECO:0000313" key="13">
    <source>
        <dbReference type="Proteomes" id="UP000267606"/>
    </source>
</evidence>
<evidence type="ECO:0000256" key="6">
    <source>
        <dbReference type="ARBA" id="ARBA00022976"/>
    </source>
</evidence>
<keyword evidence="6" id="KW-0914">Notch signaling pathway</keyword>
<evidence type="ECO:0000313" key="14">
    <source>
        <dbReference type="WBParaSite" id="OFLC_0000505601-mRNA-1"/>
    </source>
</evidence>
<organism evidence="14">
    <name type="scientific">Onchocerca flexuosa</name>
    <dbReference type="NCBI Taxonomy" id="387005"/>
    <lineage>
        <taxon>Eukaryota</taxon>
        <taxon>Metazoa</taxon>
        <taxon>Ecdysozoa</taxon>
        <taxon>Nematoda</taxon>
        <taxon>Chromadorea</taxon>
        <taxon>Rhabditida</taxon>
        <taxon>Spirurina</taxon>
        <taxon>Spiruromorpha</taxon>
        <taxon>Filarioidea</taxon>
        <taxon>Onchocercidae</taxon>
        <taxon>Onchocerca</taxon>
    </lineage>
</organism>